<accession>A0A419RX55</accession>
<comment type="similarity">
    <text evidence="1 2">Belongs to the fructosamine kinase family.</text>
</comment>
<organism evidence="3 4">
    <name type="scientific">Aurantiacibacter aquimixticola</name>
    <dbReference type="NCBI Taxonomy" id="1958945"/>
    <lineage>
        <taxon>Bacteria</taxon>
        <taxon>Pseudomonadati</taxon>
        <taxon>Pseudomonadota</taxon>
        <taxon>Alphaproteobacteria</taxon>
        <taxon>Sphingomonadales</taxon>
        <taxon>Erythrobacteraceae</taxon>
        <taxon>Aurantiacibacter</taxon>
    </lineage>
</organism>
<dbReference type="Gene3D" id="3.30.200.20">
    <property type="entry name" value="Phosphorylase Kinase, domain 1"/>
    <property type="match status" value="1"/>
</dbReference>
<evidence type="ECO:0000313" key="3">
    <source>
        <dbReference type="EMBL" id="RJY10380.1"/>
    </source>
</evidence>
<dbReference type="PIRSF" id="PIRSF006221">
    <property type="entry name" value="Ketosamine-3-kinase"/>
    <property type="match status" value="1"/>
</dbReference>
<protein>
    <submittedName>
        <fullName evidence="3">Aminoglycoside phosphotransferase</fullName>
    </submittedName>
</protein>
<keyword evidence="2 3" id="KW-0808">Transferase</keyword>
<dbReference type="EMBL" id="RAHX01000001">
    <property type="protein sequence ID" value="RJY10380.1"/>
    <property type="molecule type" value="Genomic_DNA"/>
</dbReference>
<keyword evidence="4" id="KW-1185">Reference proteome</keyword>
<dbReference type="InterPro" id="IPR016477">
    <property type="entry name" value="Fructo-/Ketosamine-3-kinase"/>
</dbReference>
<dbReference type="RefSeq" id="WP_120049388.1">
    <property type="nucleotide sequence ID" value="NZ_RAHX01000001.1"/>
</dbReference>
<dbReference type="PANTHER" id="PTHR12149:SF8">
    <property type="entry name" value="PROTEIN-RIBULOSAMINE 3-KINASE"/>
    <property type="match status" value="1"/>
</dbReference>
<proteinExistence type="inferred from homology"/>
<dbReference type="Gene3D" id="1.10.510.10">
    <property type="entry name" value="Transferase(Phosphotransferase) domain 1"/>
    <property type="match status" value="1"/>
</dbReference>
<gene>
    <name evidence="3" type="ORF">D6201_11640</name>
</gene>
<sequence>MVLGRRVLSSAHLPGGDLGGATRLGLDGDAVVAKTGPLVEREGRMLRAMAATGAPSPNVRHAESDLLIMDYVEGDGRAGWTSLAHDLTLLHAPRDELYGWHENYAFGAVSIDNTRSEEWPAFWADRRLLPFCPDLPPELARRLETLASRLPDLLPANPPAALLHGDLWSGNILFHHGRLAALIDPACYFGDREVDFAMLAWVNDPPDALFVQGALTQGWEKRLPIYALWPMLVHLALFGNSYRPVIEKTLTALKV</sequence>
<evidence type="ECO:0000256" key="2">
    <source>
        <dbReference type="PIRNR" id="PIRNR006221"/>
    </source>
</evidence>
<reference evidence="3 4" key="1">
    <citation type="journal article" date="2017" name="Int. J. Syst. Evol. Microbiol.">
        <title>Erythrobacter aquimixticola sp. nov., isolated from the junction between the ocean and a freshwater spring.</title>
        <authorList>
            <person name="Park S."/>
            <person name="Jung Y.T."/>
            <person name="Choi S.J."/>
            <person name="Yoon J.H."/>
        </authorList>
    </citation>
    <scope>NUCLEOTIDE SEQUENCE [LARGE SCALE GENOMIC DNA]</scope>
    <source>
        <strain evidence="3 4">JSSK-14</strain>
    </source>
</reference>
<dbReference type="Pfam" id="PF03881">
    <property type="entry name" value="Fructosamin_kin"/>
    <property type="match status" value="1"/>
</dbReference>
<evidence type="ECO:0000256" key="1">
    <source>
        <dbReference type="ARBA" id="ARBA00009460"/>
    </source>
</evidence>
<name>A0A419RX55_9SPHN</name>
<dbReference type="InterPro" id="IPR011009">
    <property type="entry name" value="Kinase-like_dom_sf"/>
</dbReference>
<comment type="caution">
    <text evidence="3">The sequence shown here is derived from an EMBL/GenBank/DDBJ whole genome shotgun (WGS) entry which is preliminary data.</text>
</comment>
<evidence type="ECO:0000313" key="4">
    <source>
        <dbReference type="Proteomes" id="UP000285232"/>
    </source>
</evidence>
<dbReference type="Proteomes" id="UP000285232">
    <property type="component" value="Unassembled WGS sequence"/>
</dbReference>
<dbReference type="AlphaFoldDB" id="A0A419RX55"/>
<dbReference type="Gene3D" id="1.20.1270.240">
    <property type="match status" value="1"/>
</dbReference>
<dbReference type="OrthoDB" id="5291879at2"/>
<dbReference type="GO" id="GO:0016301">
    <property type="term" value="F:kinase activity"/>
    <property type="evidence" value="ECO:0007669"/>
    <property type="project" value="UniProtKB-UniRule"/>
</dbReference>
<keyword evidence="2" id="KW-0418">Kinase</keyword>
<dbReference type="SUPFAM" id="SSF56112">
    <property type="entry name" value="Protein kinase-like (PK-like)"/>
    <property type="match status" value="1"/>
</dbReference>
<dbReference type="PANTHER" id="PTHR12149">
    <property type="entry name" value="FRUCTOSAMINE 3 KINASE-RELATED PROTEIN"/>
    <property type="match status" value="1"/>
</dbReference>